<accession>A0A1T5C111</accession>
<dbReference type="PANTHER" id="PTHR34703:SF1">
    <property type="entry name" value="ANTIPORTER SUBUNIT MNHG2-RELATED"/>
    <property type="match status" value="1"/>
</dbReference>
<keyword evidence="3" id="KW-0812">Transmembrane</keyword>
<organism evidence="4 5">
    <name type="scientific">Acetoanaerobium noterae</name>
    <dbReference type="NCBI Taxonomy" id="745369"/>
    <lineage>
        <taxon>Bacteria</taxon>
        <taxon>Bacillati</taxon>
        <taxon>Bacillota</taxon>
        <taxon>Clostridia</taxon>
        <taxon>Peptostreptococcales</taxon>
        <taxon>Filifactoraceae</taxon>
        <taxon>Acetoanaerobium</taxon>
    </lineage>
</organism>
<sequence length="100" mass="10906">MILILLSDFLLALSVIYISFGIIGIFRYPDAYSKLLTSSQIDTVAAITTLIALMLRANNSESLIKLIFILIFVLLTGPVSNHIIANSAYVQGYNPNKGAD</sequence>
<dbReference type="RefSeq" id="WP_079589749.1">
    <property type="nucleotide sequence ID" value="NZ_DAMBHZ010000002.1"/>
</dbReference>
<protein>
    <submittedName>
        <fullName evidence="4">Multicomponent Na+:H+ antiporter subunit G</fullName>
    </submittedName>
</protein>
<evidence type="ECO:0000256" key="2">
    <source>
        <dbReference type="ARBA" id="ARBA00008404"/>
    </source>
</evidence>
<dbReference type="EMBL" id="FUYN01000004">
    <property type="protein sequence ID" value="SKB52943.1"/>
    <property type="molecule type" value="Genomic_DNA"/>
</dbReference>
<feature type="transmembrane region" description="Helical" evidence="3">
    <location>
        <begin position="9"/>
        <end position="29"/>
    </location>
</feature>
<dbReference type="Pfam" id="PF03334">
    <property type="entry name" value="PhaG_MnhG_YufB"/>
    <property type="match status" value="1"/>
</dbReference>
<dbReference type="Proteomes" id="UP000243406">
    <property type="component" value="Unassembled WGS sequence"/>
</dbReference>
<keyword evidence="3" id="KW-1133">Transmembrane helix</keyword>
<dbReference type="InterPro" id="IPR005133">
    <property type="entry name" value="PhaG_MnhG_YufB"/>
</dbReference>
<comment type="subcellular location">
    <subcellularLocation>
        <location evidence="1">Membrane</location>
        <topology evidence="1">Multi-pass membrane protein</topology>
    </subcellularLocation>
</comment>
<dbReference type="NCBIfam" id="TIGR01300">
    <property type="entry name" value="CPA3_mnhG_phaG"/>
    <property type="match status" value="1"/>
</dbReference>
<keyword evidence="3" id="KW-0472">Membrane</keyword>
<dbReference type="PANTHER" id="PTHR34703">
    <property type="entry name" value="ANTIPORTER SUBUNIT MNHG2-RELATED"/>
    <property type="match status" value="1"/>
</dbReference>
<dbReference type="AlphaFoldDB" id="A0A1T5C111"/>
<evidence type="ECO:0000313" key="4">
    <source>
        <dbReference type="EMBL" id="SKB52943.1"/>
    </source>
</evidence>
<dbReference type="GO" id="GO:0015385">
    <property type="term" value="F:sodium:proton antiporter activity"/>
    <property type="evidence" value="ECO:0007669"/>
    <property type="project" value="TreeGrafter"/>
</dbReference>
<gene>
    <name evidence="4" type="ORF">SAMN02745120_1918</name>
</gene>
<comment type="similarity">
    <text evidence="2">Belongs to the CPA3 antiporters (TC 2.A.63) subunit G family.</text>
</comment>
<name>A0A1T5C111_9FIRM</name>
<dbReference type="OrthoDB" id="9806575at2"/>
<evidence type="ECO:0000256" key="1">
    <source>
        <dbReference type="ARBA" id="ARBA00004141"/>
    </source>
</evidence>
<proteinExistence type="inferred from homology"/>
<feature type="transmembrane region" description="Helical" evidence="3">
    <location>
        <begin position="67"/>
        <end position="85"/>
    </location>
</feature>
<evidence type="ECO:0000256" key="3">
    <source>
        <dbReference type="SAM" id="Phobius"/>
    </source>
</evidence>
<evidence type="ECO:0000313" key="5">
    <source>
        <dbReference type="Proteomes" id="UP000243406"/>
    </source>
</evidence>
<reference evidence="5" key="1">
    <citation type="submission" date="2017-02" db="EMBL/GenBank/DDBJ databases">
        <authorList>
            <person name="Varghese N."/>
            <person name="Submissions S."/>
        </authorList>
    </citation>
    <scope>NUCLEOTIDE SEQUENCE [LARGE SCALE GENOMIC DNA]</scope>
    <source>
        <strain evidence="5">ATCC 35199</strain>
    </source>
</reference>
<keyword evidence="5" id="KW-1185">Reference proteome</keyword>